<name>A0AAQ3L783_9BACT</name>
<dbReference type="RefSeq" id="WP_317832495.1">
    <property type="nucleotide sequence ID" value="NZ_CP136920.1"/>
</dbReference>
<dbReference type="KEGG" id="puo:RZN69_16955"/>
<keyword evidence="3" id="KW-1185">Reference proteome</keyword>
<feature type="compositionally biased region" description="Polar residues" evidence="1">
    <location>
        <begin position="36"/>
        <end position="48"/>
    </location>
</feature>
<dbReference type="Proteomes" id="UP001304300">
    <property type="component" value="Chromosome"/>
</dbReference>
<feature type="region of interest" description="Disordered" evidence="1">
    <location>
        <begin position="15"/>
        <end position="59"/>
    </location>
</feature>
<evidence type="ECO:0000256" key="1">
    <source>
        <dbReference type="SAM" id="MobiDB-lite"/>
    </source>
</evidence>
<feature type="compositionally biased region" description="Basic and acidic residues" evidence="1">
    <location>
        <begin position="26"/>
        <end position="35"/>
    </location>
</feature>
<reference evidence="2 3" key="1">
    <citation type="submission" date="2023-10" db="EMBL/GenBank/DDBJ databases">
        <title>Rubellicoccus peritrichatus gen. nov., sp. nov., isolated from an algae of coral reef tank.</title>
        <authorList>
            <person name="Luo J."/>
        </authorList>
    </citation>
    <scope>NUCLEOTIDE SEQUENCE [LARGE SCALE GENOMIC DNA]</scope>
    <source>
        <strain evidence="2 3">CR14</strain>
    </source>
</reference>
<protein>
    <submittedName>
        <fullName evidence="2">Uncharacterized protein</fullName>
    </submittedName>
</protein>
<organism evidence="2 3">
    <name type="scientific">Rubellicoccus peritrichatus</name>
    <dbReference type="NCBI Taxonomy" id="3080537"/>
    <lineage>
        <taxon>Bacteria</taxon>
        <taxon>Pseudomonadati</taxon>
        <taxon>Verrucomicrobiota</taxon>
        <taxon>Opitutia</taxon>
        <taxon>Puniceicoccales</taxon>
        <taxon>Cerasicoccaceae</taxon>
        <taxon>Rubellicoccus</taxon>
    </lineage>
</organism>
<gene>
    <name evidence="2" type="ORF">RZN69_16955</name>
</gene>
<dbReference type="EMBL" id="CP136920">
    <property type="protein sequence ID" value="WOO40311.1"/>
    <property type="molecule type" value="Genomic_DNA"/>
</dbReference>
<accession>A0AAQ3L783</accession>
<sequence length="114" mass="12535">MKNLRLDQQHKSRIDIIPPVLLPPKPDFRPLEDTKGTPSQKPLPSSPSGMPEATAFMSNNRNPAFLSDLNGSPGVGGMVIFIDISAPTERDPPLQGFPKEMSFVKILISEIDLR</sequence>
<proteinExistence type="predicted"/>
<evidence type="ECO:0000313" key="3">
    <source>
        <dbReference type="Proteomes" id="UP001304300"/>
    </source>
</evidence>
<evidence type="ECO:0000313" key="2">
    <source>
        <dbReference type="EMBL" id="WOO40311.1"/>
    </source>
</evidence>
<dbReference type="AlphaFoldDB" id="A0AAQ3L783"/>